<evidence type="ECO:0000313" key="1">
    <source>
        <dbReference type="EMBL" id="GEC03476.1"/>
    </source>
</evidence>
<comment type="caution">
    <text evidence="1">The sequence shown here is derived from an EMBL/GenBank/DDBJ whole genome shotgun (WGS) entry which is preliminary data.</text>
</comment>
<sequence>MKAVIAWWDLAQSGRDAASLRAFLRDEAVARFAQVQGLRLKVWMSDEPTARWGAVFLWESAEAAGQRLPQRAAEIIGYPPTEVHVFDVEAVTEGRHGTPDLAGLGLAYAERSPAA</sequence>
<reference evidence="1 2" key="1">
    <citation type="submission" date="2019-06" db="EMBL/GenBank/DDBJ databases">
        <title>Whole genome shotgun sequence of Streptomyces spinoverrucosus NBRC 14228.</title>
        <authorList>
            <person name="Hosoyama A."/>
            <person name="Uohara A."/>
            <person name="Ohji S."/>
            <person name="Ichikawa N."/>
        </authorList>
    </citation>
    <scope>NUCLEOTIDE SEQUENCE [LARGE SCALE GENOMIC DNA]</scope>
    <source>
        <strain evidence="1 2">NBRC 14228</strain>
    </source>
</reference>
<protein>
    <recommendedName>
        <fullName evidence="3">ABM domain-containing protein</fullName>
    </recommendedName>
</protein>
<evidence type="ECO:0000313" key="2">
    <source>
        <dbReference type="Proteomes" id="UP000317881"/>
    </source>
</evidence>
<dbReference type="Gene3D" id="3.30.70.100">
    <property type="match status" value="1"/>
</dbReference>
<proteinExistence type="predicted"/>
<dbReference type="SUPFAM" id="SSF54909">
    <property type="entry name" value="Dimeric alpha+beta barrel"/>
    <property type="match status" value="1"/>
</dbReference>
<dbReference type="Proteomes" id="UP000317881">
    <property type="component" value="Unassembled WGS sequence"/>
</dbReference>
<accession>A0A4Y3VER8</accession>
<gene>
    <name evidence="1" type="ORF">SSP24_11310</name>
</gene>
<dbReference type="OrthoDB" id="3687310at2"/>
<organism evidence="1 2">
    <name type="scientific">Streptomyces spinoverrucosus</name>
    <dbReference type="NCBI Taxonomy" id="284043"/>
    <lineage>
        <taxon>Bacteria</taxon>
        <taxon>Bacillati</taxon>
        <taxon>Actinomycetota</taxon>
        <taxon>Actinomycetes</taxon>
        <taxon>Kitasatosporales</taxon>
        <taxon>Streptomycetaceae</taxon>
        <taxon>Streptomyces</taxon>
    </lineage>
</organism>
<dbReference type="RefSeq" id="WP_141307645.1">
    <property type="nucleotide sequence ID" value="NZ_BJND01000007.1"/>
</dbReference>
<name>A0A4Y3VER8_9ACTN</name>
<dbReference type="InterPro" id="IPR011008">
    <property type="entry name" value="Dimeric_a/b-barrel"/>
</dbReference>
<dbReference type="AlphaFoldDB" id="A0A4Y3VER8"/>
<dbReference type="EMBL" id="BJND01000007">
    <property type="protein sequence ID" value="GEC03476.1"/>
    <property type="molecule type" value="Genomic_DNA"/>
</dbReference>
<keyword evidence="2" id="KW-1185">Reference proteome</keyword>
<evidence type="ECO:0008006" key="3">
    <source>
        <dbReference type="Google" id="ProtNLM"/>
    </source>
</evidence>